<reference evidence="1 2" key="1">
    <citation type="journal article" date="2017" name="BMC Genomics">
        <title>Genome sequencing of 39 Akkermansia muciniphila isolates reveals its population structure, genomic and functional diverisity, and global distribution in mammalian gut microbiotas.</title>
        <authorList>
            <person name="Guo X."/>
            <person name="Li S."/>
            <person name="Zhang J."/>
            <person name="Wu F."/>
            <person name="Li X."/>
            <person name="Wu D."/>
            <person name="Zhang M."/>
            <person name="Ou Z."/>
            <person name="Jie Z."/>
            <person name="Yan Q."/>
            <person name="Li P."/>
            <person name="Yi J."/>
            <person name="Peng Y."/>
        </authorList>
    </citation>
    <scope>NUCLEOTIDE SEQUENCE [LARGE SCALE GENOMIC DNA]</scope>
    <source>
        <strain evidence="1 2">GP43</strain>
    </source>
</reference>
<name>A0AAP8TA61_9BACT</name>
<dbReference type="RefSeq" id="WP_102735088.1">
    <property type="nucleotide sequence ID" value="NZ_CP085979.1"/>
</dbReference>
<protein>
    <recommendedName>
        <fullName evidence="3">Tail terminator</fullName>
    </recommendedName>
</protein>
<dbReference type="AlphaFoldDB" id="A0AAP8TA61"/>
<gene>
    <name evidence="1" type="ORF">CXU09_00610</name>
</gene>
<organism evidence="1 2">
    <name type="scientific">Akkermansia muciniphila</name>
    <dbReference type="NCBI Taxonomy" id="239935"/>
    <lineage>
        <taxon>Bacteria</taxon>
        <taxon>Pseudomonadati</taxon>
        <taxon>Verrucomicrobiota</taxon>
        <taxon>Verrucomicrobiia</taxon>
        <taxon>Verrucomicrobiales</taxon>
        <taxon>Akkermansiaceae</taxon>
        <taxon>Akkermansia</taxon>
    </lineage>
</organism>
<sequence length="154" mass="17263">MMTQADCLIKAVIACLKARFRKDRGNTERGIPDGFPVPLKMAVDEDREGKEYALFQAAEMEEIVAGYCTYHAGISVELHLDANDRTADEIRMLQAWMEERLKEVDRAGLNAVESPRPYRNFLVIGKVRLGPAQDAAAEEGAFAVTWKMTVPVQF</sequence>
<proteinExistence type="predicted"/>
<dbReference type="EMBL" id="PJKN01000001">
    <property type="protein sequence ID" value="PNC57615.1"/>
    <property type="molecule type" value="Genomic_DNA"/>
</dbReference>
<accession>A0AAP8TA61</accession>
<dbReference type="Proteomes" id="UP000235914">
    <property type="component" value="Unassembled WGS sequence"/>
</dbReference>
<comment type="caution">
    <text evidence="1">The sequence shown here is derived from an EMBL/GenBank/DDBJ whole genome shotgun (WGS) entry which is preliminary data.</text>
</comment>
<evidence type="ECO:0000313" key="2">
    <source>
        <dbReference type="Proteomes" id="UP000235914"/>
    </source>
</evidence>
<evidence type="ECO:0008006" key="3">
    <source>
        <dbReference type="Google" id="ProtNLM"/>
    </source>
</evidence>
<evidence type="ECO:0000313" key="1">
    <source>
        <dbReference type="EMBL" id="PNC57615.1"/>
    </source>
</evidence>